<dbReference type="PANTHER" id="PTHR44169">
    <property type="entry name" value="NADPH-DEPENDENT 1-ACYLDIHYDROXYACETONE PHOSPHATE REDUCTASE"/>
    <property type="match status" value="1"/>
</dbReference>
<evidence type="ECO:0000256" key="3">
    <source>
        <dbReference type="RuleBase" id="RU000363"/>
    </source>
</evidence>
<evidence type="ECO:0000313" key="4">
    <source>
        <dbReference type="EMBL" id="TCC53619.1"/>
    </source>
</evidence>
<proteinExistence type="inferred from homology"/>
<dbReference type="PRINTS" id="PR00081">
    <property type="entry name" value="GDHRDH"/>
</dbReference>
<comment type="caution">
    <text evidence="4">The sequence shown here is derived from an EMBL/GenBank/DDBJ whole genome shotgun (WGS) entry which is preliminary data.</text>
</comment>
<dbReference type="Gene3D" id="3.40.50.720">
    <property type="entry name" value="NAD(P)-binding Rossmann-like Domain"/>
    <property type="match status" value="1"/>
</dbReference>
<sequence>MRTTGNTIFMTGGTSGIGLGLARKFRDLGNTVIISGRRQDLLDRIAAEDGIEGIPLDVADPDSIAAAFETVTGKHPDLNVVVTMAGIMRAEDLHDPAHLATSEETIGINLLGTIRTITAFTPYLLKQSDAAIVTVSSGLAFVPLVATPTYSATKAAVHSYTQSLRIQLADTGLQVIELVPPAVQTNLMGHEPDPEWMPLDEYLDESVNLFQTQPDADEILVNRVRFLRDAERENRYDEVIRILNLVG</sequence>
<dbReference type="RefSeq" id="WP_131512536.1">
    <property type="nucleotide sequence ID" value="NZ_SJKD01000001.1"/>
</dbReference>
<organism evidence="4 5">
    <name type="scientific">Kribbella capetownensis</name>
    <dbReference type="NCBI Taxonomy" id="1572659"/>
    <lineage>
        <taxon>Bacteria</taxon>
        <taxon>Bacillati</taxon>
        <taxon>Actinomycetota</taxon>
        <taxon>Actinomycetes</taxon>
        <taxon>Propionibacteriales</taxon>
        <taxon>Kribbellaceae</taxon>
        <taxon>Kribbella</taxon>
    </lineage>
</organism>
<dbReference type="OrthoDB" id="158573at2"/>
<comment type="similarity">
    <text evidence="1 3">Belongs to the short-chain dehydrogenases/reductases (SDR) family.</text>
</comment>
<accession>A0A4R0K289</accession>
<dbReference type="AlphaFoldDB" id="A0A4R0K289"/>
<dbReference type="GO" id="GO:0016491">
    <property type="term" value="F:oxidoreductase activity"/>
    <property type="evidence" value="ECO:0007669"/>
    <property type="project" value="UniProtKB-KW"/>
</dbReference>
<gene>
    <name evidence="4" type="ORF">E0H75_08020</name>
</gene>
<keyword evidence="5" id="KW-1185">Reference proteome</keyword>
<dbReference type="PROSITE" id="PS00061">
    <property type="entry name" value="ADH_SHORT"/>
    <property type="match status" value="1"/>
</dbReference>
<evidence type="ECO:0000313" key="5">
    <source>
        <dbReference type="Proteomes" id="UP000293342"/>
    </source>
</evidence>
<dbReference type="PANTHER" id="PTHR44169:SF6">
    <property type="entry name" value="NADPH-DEPENDENT 1-ACYLDIHYDROXYACETONE PHOSPHATE REDUCTASE"/>
    <property type="match status" value="1"/>
</dbReference>
<dbReference type="Proteomes" id="UP000293342">
    <property type="component" value="Unassembled WGS sequence"/>
</dbReference>
<dbReference type="InterPro" id="IPR002347">
    <property type="entry name" value="SDR_fam"/>
</dbReference>
<name>A0A4R0K289_9ACTN</name>
<reference evidence="4 5" key="1">
    <citation type="submission" date="2019-02" db="EMBL/GenBank/DDBJ databases">
        <title>Kribbella capetownensis sp. nov. and Kribbella speibonae sp. nov., isolated from soil.</title>
        <authorList>
            <person name="Curtis S.M."/>
            <person name="Norton I."/>
            <person name="Everest G.J."/>
            <person name="Meyers P.R."/>
        </authorList>
    </citation>
    <scope>NUCLEOTIDE SEQUENCE [LARGE SCALE GENOMIC DNA]</scope>
    <source>
        <strain evidence="4 5">YM53</strain>
    </source>
</reference>
<keyword evidence="2" id="KW-0560">Oxidoreductase</keyword>
<dbReference type="SUPFAM" id="SSF51735">
    <property type="entry name" value="NAD(P)-binding Rossmann-fold domains"/>
    <property type="match status" value="1"/>
</dbReference>
<protein>
    <submittedName>
        <fullName evidence="4">SDR family NAD(P)-dependent oxidoreductase</fullName>
    </submittedName>
</protein>
<dbReference type="EMBL" id="SJKD01000001">
    <property type="protein sequence ID" value="TCC53619.1"/>
    <property type="molecule type" value="Genomic_DNA"/>
</dbReference>
<dbReference type="Pfam" id="PF00106">
    <property type="entry name" value="adh_short"/>
    <property type="match status" value="1"/>
</dbReference>
<evidence type="ECO:0000256" key="2">
    <source>
        <dbReference type="ARBA" id="ARBA00023002"/>
    </source>
</evidence>
<dbReference type="InterPro" id="IPR020904">
    <property type="entry name" value="Sc_DH/Rdtase_CS"/>
</dbReference>
<dbReference type="InterPro" id="IPR036291">
    <property type="entry name" value="NAD(P)-bd_dom_sf"/>
</dbReference>
<evidence type="ECO:0000256" key="1">
    <source>
        <dbReference type="ARBA" id="ARBA00006484"/>
    </source>
</evidence>
<dbReference type="PRINTS" id="PR00080">
    <property type="entry name" value="SDRFAMILY"/>
</dbReference>